<dbReference type="Proteomes" id="UP000472270">
    <property type="component" value="Unassembled WGS sequence"/>
</dbReference>
<comment type="catalytic activity">
    <reaction evidence="34">
        <text>hexanal + NADP(+) = (E)-hex-2-enal + NADPH + H(+)</text>
        <dbReference type="Rhea" id="RHEA:50776"/>
        <dbReference type="ChEBI" id="CHEBI:15378"/>
        <dbReference type="ChEBI" id="CHEBI:28913"/>
        <dbReference type="ChEBI" id="CHEBI:57783"/>
        <dbReference type="ChEBI" id="CHEBI:58349"/>
        <dbReference type="ChEBI" id="CHEBI:88528"/>
    </reaction>
    <physiologicalReaction direction="right-to-left" evidence="34">
        <dbReference type="Rhea" id="RHEA:50778"/>
    </physiologicalReaction>
</comment>
<dbReference type="InterPro" id="IPR041694">
    <property type="entry name" value="ADH_N_2"/>
</dbReference>
<dbReference type="SUPFAM" id="SSF51735">
    <property type="entry name" value="NAD(P)-binding Rossmann-fold domains"/>
    <property type="match status" value="1"/>
</dbReference>
<dbReference type="CDD" id="cd08294">
    <property type="entry name" value="leukotriene_B4_DH_like"/>
    <property type="match status" value="1"/>
</dbReference>
<dbReference type="Gene3D" id="3.40.50.720">
    <property type="entry name" value="NAD(P)-binding Rossmann-like Domain"/>
    <property type="match status" value="1"/>
</dbReference>
<dbReference type="EC" id="1.3.1.48" evidence="4"/>
<dbReference type="SUPFAM" id="SSF50129">
    <property type="entry name" value="GroES-like"/>
    <property type="match status" value="1"/>
</dbReference>
<evidence type="ECO:0000256" key="33">
    <source>
        <dbReference type="ARBA" id="ARBA00049179"/>
    </source>
</evidence>
<evidence type="ECO:0000256" key="21">
    <source>
        <dbReference type="ARBA" id="ARBA00047617"/>
    </source>
</evidence>
<dbReference type="PANTHER" id="PTHR43205">
    <property type="entry name" value="PROSTAGLANDIN REDUCTASE"/>
    <property type="match status" value="1"/>
</dbReference>
<keyword evidence="8" id="KW-0644">Prostaglandin metabolism</keyword>
<keyword evidence="10" id="KW-0276">Fatty acid metabolism</keyword>
<evidence type="ECO:0000256" key="20">
    <source>
        <dbReference type="ARBA" id="ARBA00047461"/>
    </source>
</evidence>
<evidence type="ECO:0000256" key="11">
    <source>
        <dbReference type="ARBA" id="ARBA00022857"/>
    </source>
</evidence>
<dbReference type="EC" id="1.3.1.74" evidence="5"/>
<evidence type="ECO:0000256" key="19">
    <source>
        <dbReference type="ARBA" id="ARBA00033119"/>
    </source>
</evidence>
<comment type="catalytic activity">
    <reaction evidence="27">
        <text>13,14-dihydro-15-oxo-PGF2alpha + NADP(+) = 15-oxoprostaglandin F2alpha + NADPH + H(+)</text>
        <dbReference type="Rhea" id="RHEA:50588"/>
        <dbReference type="ChEBI" id="CHEBI:15378"/>
        <dbReference type="ChEBI" id="CHEBI:57783"/>
        <dbReference type="ChEBI" id="CHEBI:58349"/>
        <dbReference type="ChEBI" id="CHEBI:133374"/>
        <dbReference type="ChEBI" id="CHEBI:133409"/>
    </reaction>
    <physiologicalReaction direction="right-to-left" evidence="27">
        <dbReference type="Rhea" id="RHEA:50590"/>
    </physiologicalReaction>
</comment>
<evidence type="ECO:0000256" key="7">
    <source>
        <dbReference type="ARBA" id="ARBA00022490"/>
    </source>
</evidence>
<dbReference type="GO" id="GO:0006693">
    <property type="term" value="P:prostaglandin metabolic process"/>
    <property type="evidence" value="ECO:0007669"/>
    <property type="project" value="UniProtKB-KW"/>
</dbReference>
<dbReference type="InterPro" id="IPR045010">
    <property type="entry name" value="MDR_fam"/>
</dbReference>
<feature type="domain" description="Enoyl reductase (ER)" evidence="35">
    <location>
        <begin position="18"/>
        <end position="333"/>
    </location>
</feature>
<comment type="catalytic activity">
    <reaction evidence="24">
        <text>13,14-dihydro-15-oxo-prostaglandin F1alpha + NADP(+) = 15-oxoprostaglandin F1alpha + NADPH + H(+)</text>
        <dbReference type="Rhea" id="RHEA:50592"/>
        <dbReference type="ChEBI" id="CHEBI:15378"/>
        <dbReference type="ChEBI" id="CHEBI:57783"/>
        <dbReference type="ChEBI" id="CHEBI:58349"/>
        <dbReference type="ChEBI" id="CHEBI:79072"/>
        <dbReference type="ChEBI" id="CHEBI:133411"/>
    </reaction>
    <physiologicalReaction direction="right-to-left" evidence="24">
        <dbReference type="Rhea" id="RHEA:50594"/>
    </physiologicalReaction>
</comment>
<reference evidence="36" key="2">
    <citation type="submission" date="2025-09" db="UniProtKB">
        <authorList>
            <consortium name="Ensembl"/>
        </authorList>
    </citation>
    <scope>IDENTIFICATION</scope>
</reference>
<evidence type="ECO:0000256" key="10">
    <source>
        <dbReference type="ARBA" id="ARBA00022832"/>
    </source>
</evidence>
<keyword evidence="13" id="KW-0560">Oxidoreductase</keyword>
<comment type="catalytic activity">
    <reaction evidence="29">
        <text>20-hydroxy-leukotriene B4 + NADP(+) = 12-oxo-20-hydroxy-leukotriene B4 + NADPH + H(+)</text>
        <dbReference type="Rhea" id="RHEA:51208"/>
        <dbReference type="ChEBI" id="CHEBI:15378"/>
        <dbReference type="ChEBI" id="CHEBI:57460"/>
        <dbReference type="ChEBI" id="CHEBI:57783"/>
        <dbReference type="ChEBI" id="CHEBI:58349"/>
        <dbReference type="ChEBI" id="CHEBI:133346"/>
    </reaction>
    <physiologicalReaction direction="left-to-right" evidence="29">
        <dbReference type="Rhea" id="RHEA:51209"/>
    </physiologicalReaction>
</comment>
<dbReference type="AlphaFoldDB" id="A0A673KAH2"/>
<evidence type="ECO:0000256" key="22">
    <source>
        <dbReference type="ARBA" id="ARBA00047742"/>
    </source>
</evidence>
<evidence type="ECO:0000256" key="13">
    <source>
        <dbReference type="ARBA" id="ARBA00023002"/>
    </source>
</evidence>
<evidence type="ECO:0000259" key="35">
    <source>
        <dbReference type="SMART" id="SM00829"/>
    </source>
</evidence>
<evidence type="ECO:0000256" key="14">
    <source>
        <dbReference type="ARBA" id="ARBA00023098"/>
    </source>
</evidence>
<dbReference type="GO" id="GO:0047522">
    <property type="term" value="F:15-oxoprostaglandin 13-reductase [NAD(P)+] activity"/>
    <property type="evidence" value="ECO:0007669"/>
    <property type="project" value="UniProtKB-EC"/>
</dbReference>
<comment type="catalytic activity">
    <reaction evidence="26">
        <text>nonan-2-one + NADP(+) = (3E)-nonen-2-one + NADPH + H(+)</text>
        <dbReference type="Rhea" id="RHEA:50616"/>
        <dbReference type="ChEBI" id="CHEBI:15378"/>
        <dbReference type="ChEBI" id="CHEBI:57783"/>
        <dbReference type="ChEBI" id="CHEBI:58349"/>
        <dbReference type="ChEBI" id="CHEBI:77927"/>
        <dbReference type="ChEBI" id="CHEBI:133457"/>
    </reaction>
    <physiologicalReaction direction="right-to-left" evidence="26">
        <dbReference type="Rhea" id="RHEA:50618"/>
    </physiologicalReaction>
</comment>
<comment type="catalytic activity">
    <reaction evidence="31">
        <text>(5S,12S)-dihydroxy-(6E,10E,12E,14Z)-eicosatetraenoate + NADP(+) = 12-oxo-(5S)-hydroxy-(6E,8E,10E,14Z)-eicosatetraenoate + NADPH + H(+)</text>
        <dbReference type="Rhea" id="RHEA:51212"/>
        <dbReference type="ChEBI" id="CHEBI:15378"/>
        <dbReference type="ChEBI" id="CHEBI:57783"/>
        <dbReference type="ChEBI" id="CHEBI:58349"/>
        <dbReference type="ChEBI" id="CHEBI:133974"/>
        <dbReference type="ChEBI" id="CHEBI:133975"/>
    </reaction>
    <physiologicalReaction direction="left-to-right" evidence="31">
        <dbReference type="Rhea" id="RHEA:51213"/>
    </physiologicalReaction>
</comment>
<keyword evidence="37" id="KW-1185">Reference proteome</keyword>
<dbReference type="InterPro" id="IPR011032">
    <property type="entry name" value="GroES-like_sf"/>
</dbReference>
<evidence type="ECO:0000256" key="25">
    <source>
        <dbReference type="ARBA" id="ARBA00047903"/>
    </source>
</evidence>
<dbReference type="InterPro" id="IPR020843">
    <property type="entry name" value="ER"/>
</dbReference>
<comment type="similarity">
    <text evidence="2">Belongs to the NADP-dependent oxidoreductase L4BD family.</text>
</comment>
<dbReference type="GO" id="GO:0005737">
    <property type="term" value="C:cytoplasm"/>
    <property type="evidence" value="ECO:0007669"/>
    <property type="project" value="UniProtKB-SubCell"/>
</dbReference>
<name>A0A673KAH2_9TELE</name>
<gene>
    <name evidence="36" type="primary">LOC107753921</name>
</gene>
<evidence type="ECO:0000256" key="3">
    <source>
        <dbReference type="ARBA" id="ARBA00011852"/>
    </source>
</evidence>
<comment type="catalytic activity">
    <reaction evidence="20">
        <text>octanal + NADP(+) = (2E)-octenal + NADPH + H(+)</text>
        <dbReference type="Rhea" id="RHEA:50780"/>
        <dbReference type="ChEBI" id="CHEBI:15378"/>
        <dbReference type="ChEBI" id="CHEBI:17935"/>
        <dbReference type="ChEBI" id="CHEBI:57783"/>
        <dbReference type="ChEBI" id="CHEBI:58349"/>
        <dbReference type="ChEBI" id="CHEBI:61748"/>
    </reaction>
    <physiologicalReaction direction="right-to-left" evidence="20">
        <dbReference type="Rhea" id="RHEA:50782"/>
    </physiologicalReaction>
</comment>
<dbReference type="Gene3D" id="3.90.180.10">
    <property type="entry name" value="Medium-chain alcohol dehydrogenases, catalytic domain"/>
    <property type="match status" value="1"/>
</dbReference>
<comment type="subunit">
    <text evidence="3">Monomer or homodimer.</text>
</comment>
<evidence type="ECO:0000256" key="5">
    <source>
        <dbReference type="ARBA" id="ARBA00012410"/>
    </source>
</evidence>
<evidence type="ECO:0000256" key="17">
    <source>
        <dbReference type="ARBA" id="ARBA00032255"/>
    </source>
</evidence>
<evidence type="ECO:0000256" key="28">
    <source>
        <dbReference type="ARBA" id="ARBA00048387"/>
    </source>
</evidence>
<accession>A0A673KAH2</accession>
<dbReference type="PANTHER" id="PTHR43205:SF7">
    <property type="entry name" value="PROSTAGLANDIN REDUCTASE 1"/>
    <property type="match status" value="1"/>
</dbReference>
<keyword evidence="7" id="KW-0963">Cytoplasm</keyword>
<keyword evidence="12" id="KW-0007">Acetylation</keyword>
<keyword evidence="9" id="KW-0597">Phosphoprotein</keyword>
<evidence type="ECO:0000256" key="18">
    <source>
        <dbReference type="ARBA" id="ARBA00032297"/>
    </source>
</evidence>
<evidence type="ECO:0000256" key="15">
    <source>
        <dbReference type="ARBA" id="ARBA00023278"/>
    </source>
</evidence>
<comment type="catalytic activity">
    <reaction evidence="28">
        <text>4-hydroxynonanal + NADP(+) = (E)-4-hydroxynon-2-enal + NADPH + H(+)</text>
        <dbReference type="Rhea" id="RHEA:64736"/>
        <dbReference type="ChEBI" id="CHEBI:15378"/>
        <dbReference type="ChEBI" id="CHEBI:57783"/>
        <dbReference type="ChEBI" id="CHEBI:58349"/>
        <dbReference type="ChEBI" id="CHEBI:58968"/>
        <dbReference type="ChEBI" id="CHEBI:156112"/>
    </reaction>
    <physiologicalReaction direction="right-to-left" evidence="28">
        <dbReference type="Rhea" id="RHEA:64738"/>
    </physiologicalReaction>
</comment>
<evidence type="ECO:0000256" key="31">
    <source>
        <dbReference type="ARBA" id="ARBA00049068"/>
    </source>
</evidence>
<dbReference type="GO" id="GO:0032440">
    <property type="term" value="F:2-alkenal reductase [NAD(P)H] activity"/>
    <property type="evidence" value="ECO:0007669"/>
    <property type="project" value="UniProtKB-EC"/>
</dbReference>
<comment type="catalytic activity">
    <reaction evidence="32">
        <text>13,14-dihydro-15-oxo-prostaglandin E1 + NADP(+) = 15-oxoprostaglandin E1 + NADPH + H(+)</text>
        <dbReference type="Rhea" id="RHEA:50584"/>
        <dbReference type="ChEBI" id="CHEBI:15378"/>
        <dbReference type="ChEBI" id="CHEBI:57401"/>
        <dbReference type="ChEBI" id="CHEBI:57783"/>
        <dbReference type="ChEBI" id="CHEBI:58349"/>
        <dbReference type="ChEBI" id="CHEBI:133408"/>
    </reaction>
    <physiologicalReaction direction="right-to-left" evidence="32">
        <dbReference type="Rhea" id="RHEA:50586"/>
    </physiologicalReaction>
</comment>
<evidence type="ECO:0000256" key="34">
    <source>
        <dbReference type="ARBA" id="ARBA00049368"/>
    </source>
</evidence>
<protein>
    <recommendedName>
        <fullName evidence="6">Prostaglandin reductase 1</fullName>
        <ecNumber evidence="4">1.3.1.48</ecNumber>
        <ecNumber evidence="5">1.3.1.74</ecNumber>
    </recommendedName>
    <alternativeName>
        <fullName evidence="19">15-oxoprostaglandin 13-reductase</fullName>
    </alternativeName>
    <alternativeName>
        <fullName evidence="17">Dithiolethione-inducible gene 1 protein</fullName>
    </alternativeName>
    <alternativeName>
        <fullName evidence="16">Leukotriene B4 12-hydroxydehydrogenase</fullName>
    </alternativeName>
    <alternativeName>
        <fullName evidence="18">NAD(P)H-dependent alkenal/one oxidoreductase</fullName>
    </alternativeName>
</protein>
<organism evidence="36 37">
    <name type="scientific">Sinocyclocheilus rhinocerous</name>
    <dbReference type="NCBI Taxonomy" id="307959"/>
    <lineage>
        <taxon>Eukaryota</taxon>
        <taxon>Metazoa</taxon>
        <taxon>Chordata</taxon>
        <taxon>Craniata</taxon>
        <taxon>Vertebrata</taxon>
        <taxon>Euteleostomi</taxon>
        <taxon>Actinopterygii</taxon>
        <taxon>Neopterygii</taxon>
        <taxon>Teleostei</taxon>
        <taxon>Ostariophysi</taxon>
        <taxon>Cypriniformes</taxon>
        <taxon>Cyprinidae</taxon>
        <taxon>Cyprininae</taxon>
        <taxon>Sinocyclocheilus</taxon>
    </lineage>
</organism>
<evidence type="ECO:0000256" key="26">
    <source>
        <dbReference type="ARBA" id="ARBA00048066"/>
    </source>
</evidence>
<evidence type="ECO:0000256" key="4">
    <source>
        <dbReference type="ARBA" id="ARBA00011981"/>
    </source>
</evidence>
<keyword evidence="11" id="KW-0521">NADP</keyword>
<evidence type="ECO:0000256" key="23">
    <source>
        <dbReference type="ARBA" id="ARBA00047871"/>
    </source>
</evidence>
<dbReference type="InterPro" id="IPR013149">
    <property type="entry name" value="ADH-like_C"/>
</dbReference>
<dbReference type="InterPro" id="IPR036291">
    <property type="entry name" value="NAD(P)-bd_dom_sf"/>
</dbReference>
<evidence type="ECO:0000313" key="36">
    <source>
        <dbReference type="Ensembl" id="ENSSRHP00000060033.1"/>
    </source>
</evidence>
<evidence type="ECO:0000256" key="12">
    <source>
        <dbReference type="ARBA" id="ARBA00022990"/>
    </source>
</evidence>
<evidence type="ECO:0000256" key="1">
    <source>
        <dbReference type="ARBA" id="ARBA00004496"/>
    </source>
</evidence>
<comment type="catalytic activity">
    <reaction evidence="22">
        <text>pentan-2-one + NADP(+) = (E)-pent-3-en-2-one + NADPH + H(+)</text>
        <dbReference type="Rhea" id="RHEA:50788"/>
        <dbReference type="ChEBI" id="CHEBI:15378"/>
        <dbReference type="ChEBI" id="CHEBI:16472"/>
        <dbReference type="ChEBI" id="CHEBI:57783"/>
        <dbReference type="ChEBI" id="CHEBI:58349"/>
        <dbReference type="ChEBI" id="CHEBI:145276"/>
    </reaction>
    <physiologicalReaction direction="right-to-left" evidence="22">
        <dbReference type="Rhea" id="RHEA:50790"/>
    </physiologicalReaction>
</comment>
<evidence type="ECO:0000256" key="27">
    <source>
        <dbReference type="ARBA" id="ARBA00048290"/>
    </source>
</evidence>
<dbReference type="Pfam" id="PF16884">
    <property type="entry name" value="ADH_N_2"/>
    <property type="match status" value="1"/>
</dbReference>
<proteinExistence type="inferred from homology"/>
<dbReference type="FunFam" id="3.40.50.720:FF:000121">
    <property type="entry name" value="Prostaglandin reductase 2"/>
    <property type="match status" value="1"/>
</dbReference>
<evidence type="ECO:0000256" key="32">
    <source>
        <dbReference type="ARBA" id="ARBA00049070"/>
    </source>
</evidence>
<comment type="catalytic activity">
    <reaction evidence="23">
        <text>leukotriene B4 + NADP(+) = 12-oxo-leukotriene B4 + NADPH + H(+)</text>
        <dbReference type="Rhea" id="RHEA:50608"/>
        <dbReference type="ChEBI" id="CHEBI:15378"/>
        <dbReference type="ChEBI" id="CHEBI:57461"/>
        <dbReference type="ChEBI" id="CHEBI:57783"/>
        <dbReference type="ChEBI" id="CHEBI:58349"/>
        <dbReference type="ChEBI" id="CHEBI:133309"/>
    </reaction>
    <physiologicalReaction direction="left-to-right" evidence="23">
        <dbReference type="Rhea" id="RHEA:50609"/>
    </physiologicalReaction>
</comment>
<evidence type="ECO:0000256" key="2">
    <source>
        <dbReference type="ARBA" id="ARBA00010460"/>
    </source>
</evidence>
<evidence type="ECO:0000256" key="6">
    <source>
        <dbReference type="ARBA" id="ARBA00020651"/>
    </source>
</evidence>
<evidence type="ECO:0000256" key="9">
    <source>
        <dbReference type="ARBA" id="ARBA00022553"/>
    </source>
</evidence>
<comment type="catalytic activity">
    <reaction evidence="21">
        <text>decanal + NADP(+) = (2E)-decenal + NADPH + H(+)</text>
        <dbReference type="Rhea" id="RHEA:50612"/>
        <dbReference type="ChEBI" id="CHEBI:15378"/>
        <dbReference type="ChEBI" id="CHEBI:31457"/>
        <dbReference type="ChEBI" id="CHEBI:57783"/>
        <dbReference type="ChEBI" id="CHEBI:58349"/>
        <dbReference type="ChEBI" id="CHEBI:133455"/>
    </reaction>
    <physiologicalReaction direction="right-to-left" evidence="21">
        <dbReference type="Rhea" id="RHEA:50614"/>
    </physiologicalReaction>
</comment>
<keyword evidence="14" id="KW-0443">Lipid metabolism</keyword>
<evidence type="ECO:0000256" key="29">
    <source>
        <dbReference type="ARBA" id="ARBA00048591"/>
    </source>
</evidence>
<dbReference type="InterPro" id="IPR014190">
    <property type="entry name" value="PTGR1"/>
</dbReference>
<dbReference type="Pfam" id="PF00107">
    <property type="entry name" value="ADH_zinc_N"/>
    <property type="match status" value="1"/>
</dbReference>
<comment type="catalytic activity">
    <reaction evidence="25">
        <text>dodecanal + NADP(+) = (2E)-dodecenal + NADPH + H(+)</text>
        <dbReference type="Rhea" id="RHEA:50784"/>
        <dbReference type="ChEBI" id="CHEBI:15378"/>
        <dbReference type="ChEBI" id="CHEBI:27836"/>
        <dbReference type="ChEBI" id="CHEBI:57783"/>
        <dbReference type="ChEBI" id="CHEBI:58349"/>
        <dbReference type="ChEBI" id="CHEBI:133741"/>
    </reaction>
    <physiologicalReaction direction="right-to-left" evidence="25">
        <dbReference type="Rhea" id="RHEA:50786"/>
    </physiologicalReaction>
</comment>
<dbReference type="Ensembl" id="ENSSRHT00000061704.1">
    <property type="protein sequence ID" value="ENSSRHP00000060033.1"/>
    <property type="gene ID" value="ENSSRHG00000030061.1"/>
</dbReference>
<keyword evidence="15" id="KW-0379">Hydroxylation</keyword>
<evidence type="ECO:0000256" key="24">
    <source>
        <dbReference type="ARBA" id="ARBA00047878"/>
    </source>
</evidence>
<comment type="catalytic activity">
    <reaction evidence="30">
        <text>6-trans-leukotriene B4 + NADP(+) = 12-oxo-(5S)-hydroxy-(6E,8E,10E,14Z)-eicosatetraenoate + NADPH + H(+)</text>
        <dbReference type="Rhea" id="RHEA:51204"/>
        <dbReference type="ChEBI" id="CHEBI:15378"/>
        <dbReference type="ChEBI" id="CHEBI:57783"/>
        <dbReference type="ChEBI" id="CHEBI:58349"/>
        <dbReference type="ChEBI" id="CHEBI:90723"/>
        <dbReference type="ChEBI" id="CHEBI:133974"/>
    </reaction>
    <physiologicalReaction direction="left-to-right" evidence="30">
        <dbReference type="Rhea" id="RHEA:51205"/>
    </physiologicalReaction>
</comment>
<comment type="catalytic activity">
    <reaction evidence="33">
        <text>an n-alkanal + NADP(+) = an alk-2-enal + NADPH + H(+)</text>
        <dbReference type="Rhea" id="RHEA:13737"/>
        <dbReference type="ChEBI" id="CHEBI:12834"/>
        <dbReference type="ChEBI" id="CHEBI:13757"/>
        <dbReference type="ChEBI" id="CHEBI:15378"/>
        <dbReference type="ChEBI" id="CHEBI:57783"/>
        <dbReference type="ChEBI" id="CHEBI:58349"/>
        <dbReference type="EC" id="1.3.1.74"/>
    </reaction>
    <physiologicalReaction direction="right-to-left" evidence="33">
        <dbReference type="Rhea" id="RHEA:13739"/>
    </physiologicalReaction>
</comment>
<evidence type="ECO:0000256" key="8">
    <source>
        <dbReference type="ARBA" id="ARBA00022501"/>
    </source>
</evidence>
<evidence type="ECO:0000256" key="16">
    <source>
        <dbReference type="ARBA" id="ARBA00031851"/>
    </source>
</evidence>
<dbReference type="SMART" id="SM00829">
    <property type="entry name" value="PKS_ER"/>
    <property type="match status" value="1"/>
</dbReference>
<sequence length="335" mass="36760">MVKAKTWILKKHFDGFPKESNFELKEEVLPELQDGDVLVEAVYLSLDPYMKSVHKQKQFISPYKYLNLLSGRVVKSKDPAFPEGCYVVANCGWRTHSVITAKGPARPIMTRIVSEWPSDISMSLALGSLGMPGLTGLYGLEEVCKIQSGETILVSAAAGAVGAMVGQICKIKGCKVVGSAGGDDKVAYLKELGFDQAFNYKTVPSLEEALKNASPEGYDCYFESVGGPFFTAALKNMKPGGRIAVCGAIATYNDTTPQMCPYPHHEIITRQLKIEGFMVSSWQHKDEESVKRMLKWMKEGKLKAKEVVTVGFENMPAVFIRMLKGDGLGKAIVKV</sequence>
<comment type="subcellular location">
    <subcellularLocation>
        <location evidence="1">Cytoplasm</location>
    </subcellularLocation>
</comment>
<reference evidence="36" key="1">
    <citation type="submission" date="2025-08" db="UniProtKB">
        <authorList>
            <consortium name="Ensembl"/>
        </authorList>
    </citation>
    <scope>IDENTIFICATION</scope>
</reference>
<evidence type="ECO:0000313" key="37">
    <source>
        <dbReference type="Proteomes" id="UP000472270"/>
    </source>
</evidence>
<evidence type="ECO:0000256" key="30">
    <source>
        <dbReference type="ARBA" id="ARBA00048953"/>
    </source>
</evidence>